<proteinExistence type="predicted"/>
<name>A0A7C0VA58_UNCW3</name>
<feature type="non-terminal residue" evidence="1">
    <location>
        <position position="190"/>
    </location>
</feature>
<gene>
    <name evidence="1" type="ORF">ENF18_03065</name>
</gene>
<reference evidence="1" key="1">
    <citation type="journal article" date="2020" name="mSystems">
        <title>Genome- and Community-Level Interaction Insights into Carbon Utilization and Element Cycling Functions of Hydrothermarchaeota in Hydrothermal Sediment.</title>
        <authorList>
            <person name="Zhou Z."/>
            <person name="Liu Y."/>
            <person name="Xu W."/>
            <person name="Pan J."/>
            <person name="Luo Z.H."/>
            <person name="Li M."/>
        </authorList>
    </citation>
    <scope>NUCLEOTIDE SEQUENCE [LARGE SCALE GENOMIC DNA]</scope>
    <source>
        <strain evidence="1">HyVt-102</strain>
    </source>
</reference>
<evidence type="ECO:0000313" key="1">
    <source>
        <dbReference type="EMBL" id="HDI82756.1"/>
    </source>
</evidence>
<accession>A0A7C0VA58</accession>
<dbReference type="AlphaFoldDB" id="A0A7C0VA58"/>
<dbReference type="EMBL" id="DQWE01000145">
    <property type="protein sequence ID" value="HDI82756.1"/>
    <property type="molecule type" value="Genomic_DNA"/>
</dbReference>
<protein>
    <submittedName>
        <fullName evidence="1">Uncharacterized protein</fullName>
    </submittedName>
</protein>
<organism evidence="1">
    <name type="scientific">candidate division WOR-3 bacterium</name>
    <dbReference type="NCBI Taxonomy" id="2052148"/>
    <lineage>
        <taxon>Bacteria</taxon>
        <taxon>Bacteria division WOR-3</taxon>
    </lineage>
</organism>
<sequence length="190" mass="21771">MLFISLFAQLLNISVTKYNSKNLVSFVTPDSSAIESVVVIRRYDRFAYDPGEWSKVWRNPVNPLTAYSFVDSVNLRPGLIQRFTFFTIYNDGEYFRDTLSVPTPIPPGLVDITPAGGLIRGERFRFIFNSSMDTTYRESSFILFSFHGSDTFYYERSVEVISDTIYISPYPLPRSGDTLTIILKSSFLQD</sequence>
<dbReference type="Proteomes" id="UP000885847">
    <property type="component" value="Unassembled WGS sequence"/>
</dbReference>
<comment type="caution">
    <text evidence="1">The sequence shown here is derived from an EMBL/GenBank/DDBJ whole genome shotgun (WGS) entry which is preliminary data.</text>
</comment>